<accession>A0A9N9LR40</accession>
<keyword evidence="3" id="KW-1185">Reference proteome</keyword>
<protein>
    <submittedName>
        <fullName evidence="2">Uncharacterized protein</fullName>
    </submittedName>
</protein>
<feature type="compositionally biased region" description="Polar residues" evidence="1">
    <location>
        <begin position="138"/>
        <end position="154"/>
    </location>
</feature>
<evidence type="ECO:0000313" key="2">
    <source>
        <dbReference type="EMBL" id="CAG8977635.1"/>
    </source>
</evidence>
<proteinExistence type="predicted"/>
<evidence type="ECO:0000313" key="3">
    <source>
        <dbReference type="Proteomes" id="UP000701801"/>
    </source>
</evidence>
<dbReference type="AlphaFoldDB" id="A0A9N9LR40"/>
<organism evidence="2 3">
    <name type="scientific">Hymenoscyphus albidus</name>
    <dbReference type="NCBI Taxonomy" id="595503"/>
    <lineage>
        <taxon>Eukaryota</taxon>
        <taxon>Fungi</taxon>
        <taxon>Dikarya</taxon>
        <taxon>Ascomycota</taxon>
        <taxon>Pezizomycotina</taxon>
        <taxon>Leotiomycetes</taxon>
        <taxon>Helotiales</taxon>
        <taxon>Helotiaceae</taxon>
        <taxon>Hymenoscyphus</taxon>
    </lineage>
</organism>
<dbReference type="Proteomes" id="UP000701801">
    <property type="component" value="Unassembled WGS sequence"/>
</dbReference>
<gene>
    <name evidence="2" type="ORF">HYALB_00006585</name>
</gene>
<feature type="region of interest" description="Disordered" evidence="1">
    <location>
        <begin position="132"/>
        <end position="166"/>
    </location>
</feature>
<feature type="compositionally biased region" description="Polar residues" evidence="1">
    <location>
        <begin position="415"/>
        <end position="425"/>
    </location>
</feature>
<reference evidence="2" key="1">
    <citation type="submission" date="2021-07" db="EMBL/GenBank/DDBJ databases">
        <authorList>
            <person name="Durling M."/>
        </authorList>
    </citation>
    <scope>NUCLEOTIDE SEQUENCE</scope>
</reference>
<feature type="compositionally biased region" description="Basic and acidic residues" evidence="1">
    <location>
        <begin position="321"/>
        <end position="330"/>
    </location>
</feature>
<feature type="region of interest" description="Disordered" evidence="1">
    <location>
        <begin position="182"/>
        <end position="216"/>
    </location>
</feature>
<dbReference type="EMBL" id="CAJVRM010000228">
    <property type="protein sequence ID" value="CAG8977635.1"/>
    <property type="molecule type" value="Genomic_DNA"/>
</dbReference>
<comment type="caution">
    <text evidence="2">The sequence shown here is derived from an EMBL/GenBank/DDBJ whole genome shotgun (WGS) entry which is preliminary data.</text>
</comment>
<feature type="compositionally biased region" description="Polar residues" evidence="1">
    <location>
        <begin position="207"/>
        <end position="216"/>
    </location>
</feature>
<feature type="region of interest" description="Disordered" evidence="1">
    <location>
        <begin position="306"/>
        <end position="330"/>
    </location>
</feature>
<feature type="region of interest" description="Disordered" evidence="1">
    <location>
        <begin position="363"/>
        <end position="425"/>
    </location>
</feature>
<name>A0A9N9LR40_9HELO</name>
<sequence>MASLYKTHLREMLDKFLREGTSLAESRCNPTKEGFMDLYKHCAQEVRQMGFANSILALHTVEAMHWGYLWAEPFAYEVPELQNLYMEWRDSEAEAKDFLDAVCTGLTDTPRILPAPFIFRGSNELARGIVKLEAPPNTRATSPSSRTGSPQRSRTPALPPKHGFKVEYDESKEVEIKRVLSRITPFADTEPTTPKKTQPDDSESDEQSPPASTRILRSNTFRGRTFFRQDGTTRVIRSPCKPRSSLIMSSMAEYRSLCDTETAKESPKNSPDAMRGVVMTSPPPVFADPVVSAPAIVKRKFQPEFKDATPSYGSHLHKKSRPNEDDDRYHVDQESNLKSVDGGFHYNLRQATKPADVGLHHNLRQEPKPADAGYHYNLRQEPKPADVGFQYNLRQEPKSNDVGSHYPLRKKSKVENLNQHFSKYK</sequence>
<evidence type="ECO:0000256" key="1">
    <source>
        <dbReference type="SAM" id="MobiDB-lite"/>
    </source>
</evidence>